<dbReference type="RefSeq" id="WP_097373466.1">
    <property type="nucleotide sequence ID" value="NZ_CP021404.1"/>
</dbReference>
<dbReference type="EMBL" id="CP021404">
    <property type="protein sequence ID" value="ATI42262.1"/>
    <property type="molecule type" value="Genomic_DNA"/>
</dbReference>
<proteinExistence type="predicted"/>
<evidence type="ECO:0000256" key="1">
    <source>
        <dbReference type="SAM" id="MobiDB-lite"/>
    </source>
</evidence>
<sequence length="130" mass="14011">MRALRTLFLTLLVVSLLPWGAYHARARTVAEPEVTLRVADMVVDELDGVELARRPVLRSTSAAPAPRVEIRAQRCRTATLPGAGCGGDHALIGVPPTLPRSEREATLLPADTTLRPSHDEAPPRSPPRIG</sequence>
<accession>A0A291M003</accession>
<protein>
    <submittedName>
        <fullName evidence="2">Uncharacterized protein</fullName>
    </submittedName>
</protein>
<dbReference type="AlphaFoldDB" id="A0A291M003"/>
<evidence type="ECO:0000313" key="2">
    <source>
        <dbReference type="EMBL" id="ATI42262.1"/>
    </source>
</evidence>
<name>A0A291M003_9RHOB</name>
<organism evidence="2 3">
    <name type="scientific">Pacificitalea manganoxidans</name>
    <dbReference type="NCBI Taxonomy" id="1411902"/>
    <lineage>
        <taxon>Bacteria</taxon>
        <taxon>Pseudomonadati</taxon>
        <taxon>Pseudomonadota</taxon>
        <taxon>Alphaproteobacteria</taxon>
        <taxon>Rhodobacterales</taxon>
        <taxon>Paracoccaceae</taxon>
        <taxon>Pacificitalea</taxon>
    </lineage>
</organism>
<feature type="region of interest" description="Disordered" evidence="1">
    <location>
        <begin position="86"/>
        <end position="130"/>
    </location>
</feature>
<dbReference type="KEGG" id="cmag:CBW24_09725"/>
<dbReference type="Proteomes" id="UP000219050">
    <property type="component" value="Chromosome"/>
</dbReference>
<keyword evidence="3" id="KW-1185">Reference proteome</keyword>
<gene>
    <name evidence="2" type="ORF">CBW24_09725</name>
</gene>
<reference evidence="2 3" key="1">
    <citation type="submission" date="2017-05" db="EMBL/GenBank/DDBJ databases">
        <title>Comparative genomic and metabolic analysis of manganese-oxidizing mechanisms in Celeribater manganoxidans DY25T: its adaption to the environment of polymetallic nodule.</title>
        <authorList>
            <person name="Wang X."/>
        </authorList>
    </citation>
    <scope>NUCLEOTIDE SEQUENCE [LARGE SCALE GENOMIC DNA]</scope>
    <source>
        <strain evidence="2 3">DY25</strain>
    </source>
</reference>
<dbReference type="OrthoDB" id="7727842at2"/>
<evidence type="ECO:0000313" key="3">
    <source>
        <dbReference type="Proteomes" id="UP000219050"/>
    </source>
</evidence>